<name>A0A7W8QIG5_9ACTN</name>
<dbReference type="InterPro" id="IPR029050">
    <property type="entry name" value="Immunoprotect_excell_Ig-like"/>
</dbReference>
<keyword evidence="3" id="KW-1133">Transmembrane helix</keyword>
<feature type="region of interest" description="Disordered" evidence="2">
    <location>
        <begin position="74"/>
        <end position="99"/>
    </location>
</feature>
<feature type="compositionally biased region" description="Acidic residues" evidence="2">
    <location>
        <begin position="74"/>
        <end position="84"/>
    </location>
</feature>
<feature type="compositionally biased region" description="Pro residues" evidence="2">
    <location>
        <begin position="1"/>
        <end position="16"/>
    </location>
</feature>
<evidence type="ECO:0000256" key="1">
    <source>
        <dbReference type="ARBA" id="ARBA00022729"/>
    </source>
</evidence>
<evidence type="ECO:0000256" key="3">
    <source>
        <dbReference type="SAM" id="Phobius"/>
    </source>
</evidence>
<feature type="transmembrane region" description="Helical" evidence="3">
    <location>
        <begin position="24"/>
        <end position="47"/>
    </location>
</feature>
<dbReference type="EMBL" id="JACHDB010000001">
    <property type="protein sequence ID" value="MBB5430895.1"/>
    <property type="molecule type" value="Genomic_DNA"/>
</dbReference>
<comment type="caution">
    <text evidence="4">The sequence shown here is derived from an EMBL/GenBank/DDBJ whole genome shotgun (WGS) entry which is preliminary data.</text>
</comment>
<protein>
    <recommendedName>
        <fullName evidence="6">DUF4352 domain-containing protein</fullName>
    </recommendedName>
</protein>
<proteinExistence type="predicted"/>
<keyword evidence="3" id="KW-0812">Transmembrane</keyword>
<sequence>MAANTPTPPPPAPAPQRPTGAPRWLLPAAIGAVAGLLIGFTAGWFGFRAYLTASMNAAAEEIEAGLPDEMPLEEAEPVEEEEEGPVGPPAADSPDDGLFEYTATGMERKTSYNDSDCGQTHRAEGEFVVIGLNAENVGSVPGMPAVSMGEVTAYDAAGAAYSTFDDICSFTEEVNPGGSTDYEVVIEAPEGTEFAVLELAGYEAPDVAMIEVKE</sequence>
<gene>
    <name evidence="4" type="ORF">HDA36_000979</name>
</gene>
<dbReference type="Gene3D" id="2.60.40.1240">
    <property type="match status" value="1"/>
</dbReference>
<keyword evidence="5" id="KW-1185">Reference proteome</keyword>
<organism evidence="4 5">
    <name type="scientific">Nocardiopsis composta</name>
    <dbReference type="NCBI Taxonomy" id="157465"/>
    <lineage>
        <taxon>Bacteria</taxon>
        <taxon>Bacillati</taxon>
        <taxon>Actinomycetota</taxon>
        <taxon>Actinomycetes</taxon>
        <taxon>Streptosporangiales</taxon>
        <taxon>Nocardiopsidaceae</taxon>
        <taxon>Nocardiopsis</taxon>
    </lineage>
</organism>
<evidence type="ECO:0000313" key="4">
    <source>
        <dbReference type="EMBL" id="MBB5430895.1"/>
    </source>
</evidence>
<dbReference type="AlphaFoldDB" id="A0A7W8QIG5"/>
<reference evidence="4 5" key="1">
    <citation type="submission" date="2020-08" db="EMBL/GenBank/DDBJ databases">
        <title>Sequencing the genomes of 1000 actinobacteria strains.</title>
        <authorList>
            <person name="Klenk H.-P."/>
        </authorList>
    </citation>
    <scope>NUCLEOTIDE SEQUENCE [LARGE SCALE GENOMIC DNA]</scope>
    <source>
        <strain evidence="4 5">DSM 44551</strain>
    </source>
</reference>
<evidence type="ECO:0000256" key="2">
    <source>
        <dbReference type="SAM" id="MobiDB-lite"/>
    </source>
</evidence>
<dbReference type="Proteomes" id="UP000572635">
    <property type="component" value="Unassembled WGS sequence"/>
</dbReference>
<keyword evidence="3" id="KW-0472">Membrane</keyword>
<feature type="region of interest" description="Disordered" evidence="2">
    <location>
        <begin position="1"/>
        <end position="20"/>
    </location>
</feature>
<dbReference type="RefSeq" id="WP_184389143.1">
    <property type="nucleotide sequence ID" value="NZ_BAAAJD010000034.1"/>
</dbReference>
<evidence type="ECO:0008006" key="6">
    <source>
        <dbReference type="Google" id="ProtNLM"/>
    </source>
</evidence>
<evidence type="ECO:0000313" key="5">
    <source>
        <dbReference type="Proteomes" id="UP000572635"/>
    </source>
</evidence>
<accession>A0A7W8QIG5</accession>
<keyword evidence="1" id="KW-0732">Signal</keyword>